<dbReference type="Proteomes" id="UP001418222">
    <property type="component" value="Unassembled WGS sequence"/>
</dbReference>
<evidence type="ECO:0000313" key="2">
    <source>
        <dbReference type="EMBL" id="KAK8944855.1"/>
    </source>
</evidence>
<dbReference type="AlphaFoldDB" id="A0AAP0BMU4"/>
<evidence type="ECO:0000313" key="3">
    <source>
        <dbReference type="Proteomes" id="UP001418222"/>
    </source>
</evidence>
<keyword evidence="3" id="KW-1185">Reference proteome</keyword>
<name>A0AAP0BMU4_9ASPA</name>
<gene>
    <name evidence="2" type="ORF">KSP39_PZI007660</name>
</gene>
<comment type="caution">
    <text evidence="2">The sequence shown here is derived from an EMBL/GenBank/DDBJ whole genome shotgun (WGS) entry which is preliminary data.</text>
</comment>
<evidence type="ECO:0000256" key="1">
    <source>
        <dbReference type="SAM" id="MobiDB-lite"/>
    </source>
</evidence>
<reference evidence="2 3" key="1">
    <citation type="journal article" date="2022" name="Nat. Plants">
        <title>Genomes of leafy and leafless Platanthera orchids illuminate the evolution of mycoheterotrophy.</title>
        <authorList>
            <person name="Li M.H."/>
            <person name="Liu K.W."/>
            <person name="Li Z."/>
            <person name="Lu H.C."/>
            <person name="Ye Q.L."/>
            <person name="Zhang D."/>
            <person name="Wang J.Y."/>
            <person name="Li Y.F."/>
            <person name="Zhong Z.M."/>
            <person name="Liu X."/>
            <person name="Yu X."/>
            <person name="Liu D.K."/>
            <person name="Tu X.D."/>
            <person name="Liu B."/>
            <person name="Hao Y."/>
            <person name="Liao X.Y."/>
            <person name="Jiang Y.T."/>
            <person name="Sun W.H."/>
            <person name="Chen J."/>
            <person name="Chen Y.Q."/>
            <person name="Ai Y."/>
            <person name="Zhai J.W."/>
            <person name="Wu S.S."/>
            <person name="Zhou Z."/>
            <person name="Hsiao Y.Y."/>
            <person name="Wu W.L."/>
            <person name="Chen Y.Y."/>
            <person name="Lin Y.F."/>
            <person name="Hsu J.L."/>
            <person name="Li C.Y."/>
            <person name="Wang Z.W."/>
            <person name="Zhao X."/>
            <person name="Zhong W.Y."/>
            <person name="Ma X.K."/>
            <person name="Ma L."/>
            <person name="Huang J."/>
            <person name="Chen G.Z."/>
            <person name="Huang M.Z."/>
            <person name="Huang L."/>
            <person name="Peng D.H."/>
            <person name="Luo Y.B."/>
            <person name="Zou S.Q."/>
            <person name="Chen S.P."/>
            <person name="Lan S."/>
            <person name="Tsai W.C."/>
            <person name="Van de Peer Y."/>
            <person name="Liu Z.J."/>
        </authorList>
    </citation>
    <scope>NUCLEOTIDE SEQUENCE [LARGE SCALE GENOMIC DNA]</scope>
    <source>
        <strain evidence="2">Lor287</strain>
    </source>
</reference>
<sequence length="120" mass="12585">MPLPKEVLERLARSRGEIAAQAAGLTNLEAPARRFADLSSAKRAKPLPPGAEPILADFTAALGNGAGSSNQPILGSSAKSLVELSSDRENSGEASTPRPKVLLSTRHGRIPRQILILAEI</sequence>
<proteinExistence type="predicted"/>
<organism evidence="2 3">
    <name type="scientific">Platanthera zijinensis</name>
    <dbReference type="NCBI Taxonomy" id="2320716"/>
    <lineage>
        <taxon>Eukaryota</taxon>
        <taxon>Viridiplantae</taxon>
        <taxon>Streptophyta</taxon>
        <taxon>Embryophyta</taxon>
        <taxon>Tracheophyta</taxon>
        <taxon>Spermatophyta</taxon>
        <taxon>Magnoliopsida</taxon>
        <taxon>Liliopsida</taxon>
        <taxon>Asparagales</taxon>
        <taxon>Orchidaceae</taxon>
        <taxon>Orchidoideae</taxon>
        <taxon>Orchideae</taxon>
        <taxon>Orchidinae</taxon>
        <taxon>Platanthera</taxon>
    </lineage>
</organism>
<dbReference type="EMBL" id="JBBWWQ010000006">
    <property type="protein sequence ID" value="KAK8944855.1"/>
    <property type="molecule type" value="Genomic_DNA"/>
</dbReference>
<feature type="region of interest" description="Disordered" evidence="1">
    <location>
        <begin position="79"/>
        <end position="100"/>
    </location>
</feature>
<accession>A0AAP0BMU4</accession>
<protein>
    <submittedName>
        <fullName evidence="2">Uncharacterized protein</fullName>
    </submittedName>
</protein>